<gene>
    <name evidence="1" type="ORF">B879_01234</name>
</gene>
<organism evidence="1 2">
    <name type="scientific">Cecembia lonarensis (strain CCUG 58316 / KCTC 22772 / LW9)</name>
    <dbReference type="NCBI Taxonomy" id="1225176"/>
    <lineage>
        <taxon>Bacteria</taxon>
        <taxon>Pseudomonadati</taxon>
        <taxon>Bacteroidota</taxon>
        <taxon>Cytophagia</taxon>
        <taxon>Cytophagales</taxon>
        <taxon>Cyclobacteriaceae</taxon>
        <taxon>Cecembia</taxon>
    </lineage>
</organism>
<accession>K1L5P6</accession>
<dbReference type="AlphaFoldDB" id="K1L5P6"/>
<protein>
    <submittedName>
        <fullName evidence="1">Uncharacterized protein</fullName>
    </submittedName>
</protein>
<proteinExistence type="predicted"/>
<sequence>MAKKPKKEETPKVHKDLEGFKMNIDSFGEISSTFSIDKLNEFLNKNVEDKKLKDREDIDEIKDKKEKNNKQKPATVPAFCVYIKN</sequence>
<evidence type="ECO:0000313" key="2">
    <source>
        <dbReference type="Proteomes" id="UP000004478"/>
    </source>
</evidence>
<dbReference type="PATRIC" id="fig|1225176.3.peg.1316"/>
<dbReference type="EMBL" id="AMGM01000013">
    <property type="protein sequence ID" value="EKB50091.1"/>
    <property type="molecule type" value="Genomic_DNA"/>
</dbReference>
<reference evidence="1 2" key="1">
    <citation type="journal article" date="2012" name="J. Bacteriol.">
        <title>Draft Genome Sequence of Cecembia lonarensis Strain LW9T, Isolated from Lonar Lake, a Haloalkaline Lake in India.</title>
        <authorList>
            <person name="Shivaji S."/>
            <person name="Ara S."/>
            <person name="Singh A."/>
            <person name="Pinnaka A.K."/>
        </authorList>
    </citation>
    <scope>NUCLEOTIDE SEQUENCE [LARGE SCALE GENOMIC DNA]</scope>
    <source>
        <strain evidence="1 2">LW9</strain>
    </source>
</reference>
<dbReference type="OrthoDB" id="982933at2"/>
<name>K1L5P6_CECL9</name>
<keyword evidence="2" id="KW-1185">Reference proteome</keyword>
<evidence type="ECO:0000313" key="1">
    <source>
        <dbReference type="EMBL" id="EKB50091.1"/>
    </source>
</evidence>
<dbReference type="RefSeq" id="WP_009184275.1">
    <property type="nucleotide sequence ID" value="NZ_AMGM01000013.1"/>
</dbReference>
<dbReference type="Proteomes" id="UP000004478">
    <property type="component" value="Unassembled WGS sequence"/>
</dbReference>
<comment type="caution">
    <text evidence="1">The sequence shown here is derived from an EMBL/GenBank/DDBJ whole genome shotgun (WGS) entry which is preliminary data.</text>
</comment>